<dbReference type="AlphaFoldDB" id="A0A8S1H862"/>
<protein>
    <submittedName>
        <fullName evidence="1">Uncharacterized protein</fullName>
    </submittedName>
</protein>
<dbReference type="InterPro" id="IPR013783">
    <property type="entry name" value="Ig-like_fold"/>
</dbReference>
<organism evidence="1 2">
    <name type="scientific">Caenorhabditis auriculariae</name>
    <dbReference type="NCBI Taxonomy" id="2777116"/>
    <lineage>
        <taxon>Eukaryota</taxon>
        <taxon>Metazoa</taxon>
        <taxon>Ecdysozoa</taxon>
        <taxon>Nematoda</taxon>
        <taxon>Chromadorea</taxon>
        <taxon>Rhabditida</taxon>
        <taxon>Rhabditina</taxon>
        <taxon>Rhabditomorpha</taxon>
        <taxon>Rhabditoidea</taxon>
        <taxon>Rhabditidae</taxon>
        <taxon>Peloderinae</taxon>
        <taxon>Caenorhabditis</taxon>
    </lineage>
</organism>
<dbReference type="EMBL" id="CAJGYM010000028">
    <property type="protein sequence ID" value="CAD6192606.1"/>
    <property type="molecule type" value="Genomic_DNA"/>
</dbReference>
<evidence type="ECO:0000313" key="2">
    <source>
        <dbReference type="Proteomes" id="UP000835052"/>
    </source>
</evidence>
<dbReference type="PANTHER" id="PTHR35182:SF1">
    <property type="entry name" value="COLD-SHOCK PROTEIN-RELATED"/>
    <property type="match status" value="1"/>
</dbReference>
<accession>A0A8S1H862</accession>
<evidence type="ECO:0000313" key="1">
    <source>
        <dbReference type="EMBL" id="CAD6192606.1"/>
    </source>
</evidence>
<keyword evidence="2" id="KW-1185">Reference proteome</keyword>
<sequence length="133" mass="15647">MRSDDYYFKSSFFMKIYEFLLFPIFVFSDQTVYFSTVRVGDEVVIDFLGTTEFLIRYVPAGPQKFYFSGNNSGTFEDSKENKFSSKNYQIKDGKLLIKKVRFVDQGIYKNQFKPDESNANRQSRTFHLNVISP</sequence>
<proteinExistence type="predicted"/>
<dbReference type="Gene3D" id="2.60.40.10">
    <property type="entry name" value="Immunoglobulins"/>
    <property type="match status" value="1"/>
</dbReference>
<reference evidence="1" key="1">
    <citation type="submission" date="2020-10" db="EMBL/GenBank/DDBJ databases">
        <authorList>
            <person name="Kikuchi T."/>
        </authorList>
    </citation>
    <scope>NUCLEOTIDE SEQUENCE</scope>
    <source>
        <strain evidence="1">NKZ352</strain>
    </source>
</reference>
<dbReference type="PANTHER" id="PTHR35182">
    <property type="entry name" value="PROTEIN CBG13762"/>
    <property type="match status" value="1"/>
</dbReference>
<gene>
    <name evidence="1" type="ORF">CAUJ_LOCUS8525</name>
</gene>
<comment type="caution">
    <text evidence="1">The sequence shown here is derived from an EMBL/GenBank/DDBJ whole genome shotgun (WGS) entry which is preliminary data.</text>
</comment>
<name>A0A8S1H862_9PELO</name>
<dbReference type="Proteomes" id="UP000835052">
    <property type="component" value="Unassembled WGS sequence"/>
</dbReference>